<feature type="repeat" description="Solcar" evidence="8">
    <location>
        <begin position="269"/>
        <end position="347"/>
    </location>
</feature>
<evidence type="ECO:0000256" key="1">
    <source>
        <dbReference type="ARBA" id="ARBA00004141"/>
    </source>
</evidence>
<dbReference type="Proteomes" id="UP001497392">
    <property type="component" value="Unassembled WGS sequence"/>
</dbReference>
<evidence type="ECO:0000256" key="11">
    <source>
        <dbReference type="SAM" id="Phobius"/>
    </source>
</evidence>
<keyword evidence="5" id="KW-0677">Repeat</keyword>
<evidence type="ECO:0000256" key="3">
    <source>
        <dbReference type="ARBA" id="ARBA00022448"/>
    </source>
</evidence>
<feature type="compositionally biased region" description="Polar residues" evidence="10">
    <location>
        <begin position="1"/>
        <end position="10"/>
    </location>
</feature>
<organism evidence="12 13">
    <name type="scientific">Coccomyxa viridis</name>
    <dbReference type="NCBI Taxonomy" id="1274662"/>
    <lineage>
        <taxon>Eukaryota</taxon>
        <taxon>Viridiplantae</taxon>
        <taxon>Chlorophyta</taxon>
        <taxon>core chlorophytes</taxon>
        <taxon>Trebouxiophyceae</taxon>
        <taxon>Trebouxiophyceae incertae sedis</taxon>
        <taxon>Coccomyxaceae</taxon>
        <taxon>Coccomyxa</taxon>
    </lineage>
</organism>
<dbReference type="SUPFAM" id="SSF103506">
    <property type="entry name" value="Mitochondrial carrier"/>
    <property type="match status" value="1"/>
</dbReference>
<feature type="repeat" description="Solcar" evidence="8">
    <location>
        <begin position="62"/>
        <end position="166"/>
    </location>
</feature>
<comment type="subcellular location">
    <subcellularLocation>
        <location evidence="1">Membrane</location>
        <topology evidence="1">Multi-pass membrane protein</topology>
    </subcellularLocation>
</comment>
<dbReference type="PANTHER" id="PTHR45667">
    <property type="entry name" value="S-ADENOSYLMETHIONINE MITOCHONDRIAL CARRIER PROTEIN"/>
    <property type="match status" value="1"/>
</dbReference>
<proteinExistence type="inferred from homology"/>
<evidence type="ECO:0000313" key="12">
    <source>
        <dbReference type="EMBL" id="CAL5228537.1"/>
    </source>
</evidence>
<gene>
    <name evidence="12" type="primary">g11691</name>
    <name evidence="12" type="ORF">VP750_LOCUS10443</name>
</gene>
<evidence type="ECO:0000256" key="2">
    <source>
        <dbReference type="ARBA" id="ARBA00006375"/>
    </source>
</evidence>
<evidence type="ECO:0000256" key="8">
    <source>
        <dbReference type="PROSITE-ProRule" id="PRU00282"/>
    </source>
</evidence>
<keyword evidence="7 8" id="KW-0472">Membrane</keyword>
<dbReference type="InterPro" id="IPR023395">
    <property type="entry name" value="MCP_dom_sf"/>
</dbReference>
<evidence type="ECO:0000313" key="13">
    <source>
        <dbReference type="Proteomes" id="UP001497392"/>
    </source>
</evidence>
<evidence type="ECO:0000256" key="4">
    <source>
        <dbReference type="ARBA" id="ARBA00022692"/>
    </source>
</evidence>
<keyword evidence="13" id="KW-1185">Reference proteome</keyword>
<evidence type="ECO:0000256" key="7">
    <source>
        <dbReference type="ARBA" id="ARBA00023136"/>
    </source>
</evidence>
<dbReference type="PROSITE" id="PS50920">
    <property type="entry name" value="SOLCAR"/>
    <property type="match status" value="3"/>
</dbReference>
<feature type="transmembrane region" description="Helical" evidence="11">
    <location>
        <begin position="327"/>
        <end position="344"/>
    </location>
</feature>
<dbReference type="InterPro" id="IPR018108">
    <property type="entry name" value="MCP_transmembrane"/>
</dbReference>
<feature type="repeat" description="Solcar" evidence="8">
    <location>
        <begin position="172"/>
        <end position="255"/>
    </location>
</feature>
<evidence type="ECO:0000256" key="9">
    <source>
        <dbReference type="RuleBase" id="RU000488"/>
    </source>
</evidence>
<evidence type="ECO:0000256" key="10">
    <source>
        <dbReference type="SAM" id="MobiDB-lite"/>
    </source>
</evidence>
<reference evidence="12 13" key="1">
    <citation type="submission" date="2024-06" db="EMBL/GenBank/DDBJ databases">
        <authorList>
            <person name="Kraege A."/>
            <person name="Thomma B."/>
        </authorList>
    </citation>
    <scope>NUCLEOTIDE SEQUENCE [LARGE SCALE GENOMIC DNA]</scope>
</reference>
<comment type="similarity">
    <text evidence="2 9">Belongs to the mitochondrial carrier (TC 2.A.29) family.</text>
</comment>
<feature type="region of interest" description="Disordered" evidence="10">
    <location>
        <begin position="1"/>
        <end position="27"/>
    </location>
</feature>
<dbReference type="Gene3D" id="1.50.40.10">
    <property type="entry name" value="Mitochondrial carrier domain"/>
    <property type="match status" value="2"/>
</dbReference>
<protein>
    <submittedName>
        <fullName evidence="12">G11691 protein</fullName>
    </submittedName>
</protein>
<keyword evidence="6 11" id="KW-1133">Transmembrane helix</keyword>
<evidence type="ECO:0000256" key="5">
    <source>
        <dbReference type="ARBA" id="ARBA00022737"/>
    </source>
</evidence>
<accession>A0ABP1G8V2</accession>
<name>A0ABP1G8V2_9CHLO</name>
<keyword evidence="4 8" id="KW-0812">Transmembrane</keyword>
<comment type="caution">
    <text evidence="12">The sequence shown here is derived from an EMBL/GenBank/DDBJ whole genome shotgun (WGS) entry which is preliminary data.</text>
</comment>
<feature type="transmembrane region" description="Helical" evidence="11">
    <location>
        <begin position="268"/>
        <end position="286"/>
    </location>
</feature>
<feature type="transmembrane region" description="Helical" evidence="11">
    <location>
        <begin position="138"/>
        <end position="157"/>
    </location>
</feature>
<evidence type="ECO:0000256" key="6">
    <source>
        <dbReference type="ARBA" id="ARBA00022989"/>
    </source>
</evidence>
<keyword evidence="3 9" id="KW-0813">Transport</keyword>
<feature type="transmembrane region" description="Helical" evidence="11">
    <location>
        <begin position="177"/>
        <end position="194"/>
    </location>
</feature>
<dbReference type="EMBL" id="CAXHTA020000018">
    <property type="protein sequence ID" value="CAL5228537.1"/>
    <property type="molecule type" value="Genomic_DNA"/>
</dbReference>
<dbReference type="Pfam" id="PF00153">
    <property type="entry name" value="Mito_carr"/>
    <property type="match status" value="3"/>
</dbReference>
<sequence>MPRNENSQRAPSPGRWPVSRAEHDRCSGRQRRTAVLVLASVPAAHGMFASADSVALPFVLLSDTVRHIIAGTVARTMAQCFIHPIDTVKTRLQVNKHTAPELLKAWRSNSKAHPVDLYIKDKRVVHMRNWLIKGPKDIYLGMTGAVLGTIPTAFLYFSTYEWCKDKLAARGHSQAVTHLASASAGAILSAFVRVPTDTLKHRVQAYLIPDVWRGARSIVAKDGIAGLYHGLLPTLLRDVPDIAIQFTLYERLRRVLERRRGVTKLRTWEHLILGGFSGATAASITMPLDFAKTVLQCGSELPIHKVLKQTLHDKGPSGLFTGMGPRVTQTAVMSAVFFSLFEFWKSQLKRRSDREEEDRMLRPKLYLKRRTHVWKRQFSYH</sequence>